<keyword evidence="1" id="KW-1133">Transmembrane helix</keyword>
<evidence type="ECO:0008006" key="4">
    <source>
        <dbReference type="Google" id="ProtNLM"/>
    </source>
</evidence>
<name>A0A7X0JWH6_9GAMM</name>
<sequence>MSTDLRPYRLLGTCLKVLCLLMFLAVIVLLVALYSVNQRSDWTTSLLQRWQPDLHQLRYEPVAFSQQDEFWLLSNNSFFVSWQAYKIRGEQLTMRFRPWSLWPEDISVKTLAITAEKPSGDTSNVDEPEDAGALPNIYQELQTLRDIQAFNLAVQSIRFQQGQNVFEGNMQWQHQHSDTLKIAGRSQLPEFSETPIEFSTELNIHWQEEYLSLQLDSELQQALTVSVEGSSASADEDWNFTWQADWSNKALLAIIKEMQALPLDIHLEGDNINADGQFSVSAALDLLSVQANLHSFADQHIELEYGGERFSLAANMPELAQLEWRNDQLQVQLGELAFEMDKAGWGEHRFQIQGKQACIAESSPCVLSVSGDSRDVNLSALNNFISLPDAEAVLRSLQWQGELSLDVAGRKTNWSGGFQGQLDGLRVEKNGLETLALSLPEVRADVSLADSSLSIQLAAPTLTIVANTLTLDDVAEIKTVDISLENIQAASTNEIALDFQWRLSAQKVRAQDTALGGAMAQGKISLAGEGLQFSGDVLSDLAEPLLAFNGLHRMGDKQRNGSLEWRWKLAPFSPDSSLEKRFGRWPLDFNALGGEINGGGEISWQLGETLQWQAKGQQALLNIGGVYNDIGLVDLSVENTWSFASNAALRADGQVSLSSLDVGLPVENIALSFGFKGDAGLTVEGFKAELLDGSVHSPSLQLSQREGLWESELALVNIRAIKLESLLKAADYAGLDATANLSGELPVAIRANKLHIEEGKLAATQPGYIRYAGLADSGNPLMEMVSEALSNYQYEHLTADVEYDDSGYLQMAVALKGHNPDFQKGRQVNLNLNISDNVPNLMKSLQAGRIITDVISEKLDQ</sequence>
<dbReference type="Pfam" id="PF11739">
    <property type="entry name" value="YdbH-like"/>
    <property type="match status" value="1"/>
</dbReference>
<dbReference type="InterPro" id="IPR021730">
    <property type="entry name" value="YdbH"/>
</dbReference>
<keyword evidence="1" id="KW-0472">Membrane</keyword>
<reference evidence="2 3" key="1">
    <citation type="submission" date="2020-08" db="EMBL/GenBank/DDBJ databases">
        <title>Genomic Encyclopedia of Type Strains, Phase IV (KMG-IV): sequencing the most valuable type-strain genomes for metagenomic binning, comparative biology and taxonomic classification.</title>
        <authorList>
            <person name="Goeker M."/>
        </authorList>
    </citation>
    <scope>NUCLEOTIDE SEQUENCE [LARGE SCALE GENOMIC DNA]</scope>
    <source>
        <strain evidence="2 3">DSM 22368</strain>
    </source>
</reference>
<evidence type="ECO:0000256" key="1">
    <source>
        <dbReference type="SAM" id="Phobius"/>
    </source>
</evidence>
<protein>
    <recommendedName>
        <fullName evidence="4">Dicarboxylate transport domain-containing protein</fullName>
    </recommendedName>
</protein>
<proteinExistence type="predicted"/>
<accession>A0A7X0JWH6</accession>
<dbReference type="EMBL" id="JACHHT010000002">
    <property type="protein sequence ID" value="MBB6522790.1"/>
    <property type="molecule type" value="Genomic_DNA"/>
</dbReference>
<organism evidence="2 3">
    <name type="scientific">Pseudoteredinibacter isoporae</name>
    <dbReference type="NCBI Taxonomy" id="570281"/>
    <lineage>
        <taxon>Bacteria</taxon>
        <taxon>Pseudomonadati</taxon>
        <taxon>Pseudomonadota</taxon>
        <taxon>Gammaproteobacteria</taxon>
        <taxon>Cellvibrionales</taxon>
        <taxon>Cellvibrionaceae</taxon>
        <taxon>Pseudoteredinibacter</taxon>
    </lineage>
</organism>
<evidence type="ECO:0000313" key="3">
    <source>
        <dbReference type="Proteomes" id="UP000528457"/>
    </source>
</evidence>
<dbReference type="InParanoid" id="A0A7X0JWH6"/>
<gene>
    <name evidence="2" type="ORF">HNR48_003075</name>
</gene>
<dbReference type="RefSeq" id="WP_166845205.1">
    <property type="nucleotide sequence ID" value="NZ_JAAONY010000002.1"/>
</dbReference>
<comment type="caution">
    <text evidence="2">The sequence shown here is derived from an EMBL/GenBank/DDBJ whole genome shotgun (WGS) entry which is preliminary data.</text>
</comment>
<feature type="transmembrane region" description="Helical" evidence="1">
    <location>
        <begin position="12"/>
        <end position="36"/>
    </location>
</feature>
<dbReference type="Proteomes" id="UP000528457">
    <property type="component" value="Unassembled WGS sequence"/>
</dbReference>
<keyword evidence="1" id="KW-0812">Transmembrane</keyword>
<keyword evidence="3" id="KW-1185">Reference proteome</keyword>
<dbReference type="AlphaFoldDB" id="A0A7X0JWH6"/>
<evidence type="ECO:0000313" key="2">
    <source>
        <dbReference type="EMBL" id="MBB6522790.1"/>
    </source>
</evidence>